<dbReference type="EMBL" id="AP023355">
    <property type="protein sequence ID" value="BCJ33061.1"/>
    <property type="molecule type" value="Genomic_DNA"/>
</dbReference>
<gene>
    <name evidence="2" type="ORF">Athai_05640</name>
</gene>
<dbReference type="KEGG" id="atl:Athai_05640"/>
<feature type="region of interest" description="Disordered" evidence="1">
    <location>
        <begin position="1"/>
        <end position="62"/>
    </location>
</feature>
<dbReference type="AlphaFoldDB" id="A0A7R7DKC4"/>
<keyword evidence="3" id="KW-1185">Reference proteome</keyword>
<sequence length="62" mass="6223">MPANPPGTGVGAATVGPDPPPVGRRYDSGRRQDLAGSTIARRRRPARGGTVAGSTAAEKGEP</sequence>
<evidence type="ECO:0000256" key="1">
    <source>
        <dbReference type="SAM" id="MobiDB-lite"/>
    </source>
</evidence>
<feature type="compositionally biased region" description="Basic and acidic residues" evidence="1">
    <location>
        <begin position="24"/>
        <end position="33"/>
    </location>
</feature>
<protein>
    <submittedName>
        <fullName evidence="2">Uncharacterized protein</fullName>
    </submittedName>
</protein>
<dbReference type="Proteomes" id="UP000611640">
    <property type="component" value="Chromosome"/>
</dbReference>
<reference evidence="2 3" key="1">
    <citation type="submission" date="2020-08" db="EMBL/GenBank/DDBJ databases">
        <title>Whole genome shotgun sequence of Actinocatenispora thailandica NBRC 105041.</title>
        <authorList>
            <person name="Komaki H."/>
            <person name="Tamura T."/>
        </authorList>
    </citation>
    <scope>NUCLEOTIDE SEQUENCE [LARGE SCALE GENOMIC DNA]</scope>
    <source>
        <strain evidence="2 3">NBRC 105041</strain>
    </source>
</reference>
<evidence type="ECO:0000313" key="2">
    <source>
        <dbReference type="EMBL" id="BCJ33061.1"/>
    </source>
</evidence>
<proteinExistence type="predicted"/>
<evidence type="ECO:0000313" key="3">
    <source>
        <dbReference type="Proteomes" id="UP000611640"/>
    </source>
</evidence>
<name>A0A7R7DKC4_9ACTN</name>
<organism evidence="2 3">
    <name type="scientific">Actinocatenispora thailandica</name>
    <dbReference type="NCBI Taxonomy" id="227318"/>
    <lineage>
        <taxon>Bacteria</taxon>
        <taxon>Bacillati</taxon>
        <taxon>Actinomycetota</taxon>
        <taxon>Actinomycetes</taxon>
        <taxon>Micromonosporales</taxon>
        <taxon>Micromonosporaceae</taxon>
        <taxon>Actinocatenispora</taxon>
    </lineage>
</organism>
<accession>A0A7R7DKC4</accession>